<dbReference type="STRING" id="456900.A0A151IJC3"/>
<dbReference type="Pfam" id="PF02897">
    <property type="entry name" value="Peptidase_S9_N"/>
    <property type="match status" value="1"/>
</dbReference>
<gene>
    <name evidence="2" type="ORF">ALC62_05862</name>
</gene>
<accession>A0A151IJC3</accession>
<dbReference type="Gene3D" id="2.130.10.120">
    <property type="entry name" value="Prolyl oligopeptidase, N-terminal domain"/>
    <property type="match status" value="1"/>
</dbReference>
<dbReference type="GO" id="GO:0005829">
    <property type="term" value="C:cytosol"/>
    <property type="evidence" value="ECO:0007669"/>
    <property type="project" value="TreeGrafter"/>
</dbReference>
<protein>
    <submittedName>
        <fullName evidence="2">Prolyl endopeptidase</fullName>
    </submittedName>
</protein>
<dbReference type="PANTHER" id="PTHR42881">
    <property type="entry name" value="PROLYL ENDOPEPTIDASE"/>
    <property type="match status" value="1"/>
</dbReference>
<dbReference type="PANTHER" id="PTHR42881:SF2">
    <property type="entry name" value="PROLYL ENDOPEPTIDASE"/>
    <property type="match status" value="1"/>
</dbReference>
<feature type="non-terminal residue" evidence="2">
    <location>
        <position position="1"/>
    </location>
</feature>
<evidence type="ECO:0000313" key="3">
    <source>
        <dbReference type="Proteomes" id="UP000078542"/>
    </source>
</evidence>
<proteinExistence type="predicted"/>
<keyword evidence="3" id="KW-1185">Reference proteome</keyword>
<reference evidence="2 3" key="1">
    <citation type="submission" date="2016-03" db="EMBL/GenBank/DDBJ databases">
        <title>Cyphomyrmex costatus WGS genome.</title>
        <authorList>
            <person name="Nygaard S."/>
            <person name="Hu H."/>
            <person name="Boomsma J."/>
            <person name="Zhang G."/>
        </authorList>
    </citation>
    <scope>NUCLEOTIDE SEQUENCE [LARGE SCALE GENOMIC DNA]</scope>
    <source>
        <strain evidence="2">MS0001</strain>
        <tissue evidence="2">Whole body</tissue>
    </source>
</reference>
<evidence type="ECO:0000259" key="1">
    <source>
        <dbReference type="Pfam" id="PF02897"/>
    </source>
</evidence>
<dbReference type="EMBL" id="KQ977365">
    <property type="protein sequence ID" value="KYN03294.1"/>
    <property type="molecule type" value="Genomic_DNA"/>
</dbReference>
<evidence type="ECO:0000313" key="2">
    <source>
        <dbReference type="EMBL" id="KYN03294.1"/>
    </source>
</evidence>
<name>A0A151IJC3_9HYME</name>
<organism evidence="2 3">
    <name type="scientific">Cyphomyrmex costatus</name>
    <dbReference type="NCBI Taxonomy" id="456900"/>
    <lineage>
        <taxon>Eukaryota</taxon>
        <taxon>Metazoa</taxon>
        <taxon>Ecdysozoa</taxon>
        <taxon>Arthropoda</taxon>
        <taxon>Hexapoda</taxon>
        <taxon>Insecta</taxon>
        <taxon>Pterygota</taxon>
        <taxon>Neoptera</taxon>
        <taxon>Endopterygota</taxon>
        <taxon>Hymenoptera</taxon>
        <taxon>Apocrita</taxon>
        <taxon>Aculeata</taxon>
        <taxon>Formicoidea</taxon>
        <taxon>Formicidae</taxon>
        <taxon>Myrmicinae</taxon>
        <taxon>Cyphomyrmex</taxon>
    </lineage>
</organism>
<dbReference type="Proteomes" id="UP000078542">
    <property type="component" value="Unassembled WGS sequence"/>
</dbReference>
<dbReference type="GO" id="GO:0004252">
    <property type="term" value="F:serine-type endopeptidase activity"/>
    <property type="evidence" value="ECO:0007669"/>
    <property type="project" value="InterPro"/>
</dbReference>
<dbReference type="GO" id="GO:0070012">
    <property type="term" value="F:oligopeptidase activity"/>
    <property type="evidence" value="ECO:0007669"/>
    <property type="project" value="TreeGrafter"/>
</dbReference>
<feature type="domain" description="Peptidase S9A N-terminal" evidence="1">
    <location>
        <begin position="1"/>
        <end position="206"/>
    </location>
</feature>
<dbReference type="InterPro" id="IPR051167">
    <property type="entry name" value="Prolyl_oligopep/macrocyclase"/>
</dbReference>
<dbReference type="InterPro" id="IPR023302">
    <property type="entry name" value="Pept_S9A_N"/>
</dbReference>
<dbReference type="AlphaFoldDB" id="A0A151IJC3"/>
<dbReference type="SUPFAM" id="SSF50993">
    <property type="entry name" value="Peptidase/esterase 'gauge' domain"/>
    <property type="match status" value="1"/>
</dbReference>
<sequence>LEDPDSPETKAFIDAQNAITKLYLAACKARDNIHDRLKQLWDFPKYSCPAKYGEKYYFYKNSGLQNQSVLYVQDTLESKPKVFLDPNTFSEDGTVAITDSSFSEDGSIFAYGLSKSGSDWITIHFLNAHTGEKYPEILENVKFSSIEWTHDNRGIFYGQSRDQQGKTDGSETLGNENKKLCYHIVGTSQSDDVVAVEFPEEPLWSM</sequence>